<evidence type="ECO:0000256" key="9">
    <source>
        <dbReference type="ARBA" id="ARBA00022842"/>
    </source>
</evidence>
<keyword evidence="12" id="KW-1208">Phospholipid metabolism</keyword>
<dbReference type="AlphaFoldDB" id="A0A4R6BIM7"/>
<dbReference type="Pfam" id="PF19279">
    <property type="entry name" value="YegS_C"/>
    <property type="match status" value="1"/>
</dbReference>
<keyword evidence="6" id="KW-0547">Nucleotide-binding</keyword>
<evidence type="ECO:0000256" key="2">
    <source>
        <dbReference type="ARBA" id="ARBA00005983"/>
    </source>
</evidence>
<evidence type="ECO:0000256" key="10">
    <source>
        <dbReference type="ARBA" id="ARBA00023098"/>
    </source>
</evidence>
<dbReference type="EMBL" id="SCWE01000003">
    <property type="protein sequence ID" value="TDM01503.1"/>
    <property type="molecule type" value="Genomic_DNA"/>
</dbReference>
<gene>
    <name evidence="14" type="ORF">ERX37_08375</name>
</gene>
<evidence type="ECO:0000256" key="12">
    <source>
        <dbReference type="ARBA" id="ARBA00023264"/>
    </source>
</evidence>
<keyword evidence="4" id="KW-0808">Transferase</keyword>
<keyword evidence="3" id="KW-0444">Lipid biosynthesis</keyword>
<dbReference type="Gene3D" id="2.60.200.40">
    <property type="match status" value="1"/>
</dbReference>
<proteinExistence type="inferred from homology"/>
<keyword evidence="5" id="KW-0479">Metal-binding</keyword>
<sequence>MISFNKGILFYHDAAGQGDVHAELGGVTAHLLKICKELVIYRSDAEGDIRKYCHTIKEEQKDYDVLFILGGDGTVHELVNGVLEANLNLPIGILPGGTFNDFTKTLNLPPTPVEAVQVLVEGHVRHIDVMKANDRFVLNFIGMGLIVENSEAVVDEHKSKFGKFSYLFSTLKTVTDPTFFDYELTVDGEKSTGTASMIVVANGKFVGGNRIPLKELIPDDGKMHAFIFKNGGIKIFTEMVKEKTTDNWNSISKNVEHLEGTTMQIHTKREMEVDVDGEIDLKTPVNIEILNKRLRLFAGPDQL</sequence>
<evidence type="ECO:0000256" key="11">
    <source>
        <dbReference type="ARBA" id="ARBA00023209"/>
    </source>
</evidence>
<evidence type="ECO:0000313" key="15">
    <source>
        <dbReference type="Proteomes" id="UP000295328"/>
    </source>
</evidence>
<evidence type="ECO:0000259" key="13">
    <source>
        <dbReference type="PROSITE" id="PS50146"/>
    </source>
</evidence>
<dbReference type="GO" id="GO:0046872">
    <property type="term" value="F:metal ion binding"/>
    <property type="evidence" value="ECO:0007669"/>
    <property type="project" value="UniProtKB-KW"/>
</dbReference>
<keyword evidence="8" id="KW-0067">ATP-binding</keyword>
<dbReference type="Pfam" id="PF00781">
    <property type="entry name" value="DAGK_cat"/>
    <property type="match status" value="1"/>
</dbReference>
<dbReference type="InterPro" id="IPR001206">
    <property type="entry name" value="Diacylglycerol_kinase_cat_dom"/>
</dbReference>
<dbReference type="InterPro" id="IPR017438">
    <property type="entry name" value="ATP-NAD_kinase_N"/>
</dbReference>
<evidence type="ECO:0000256" key="3">
    <source>
        <dbReference type="ARBA" id="ARBA00022516"/>
    </source>
</evidence>
<dbReference type="GO" id="GO:0008654">
    <property type="term" value="P:phospholipid biosynthetic process"/>
    <property type="evidence" value="ECO:0007669"/>
    <property type="project" value="UniProtKB-KW"/>
</dbReference>
<dbReference type="GO" id="GO:0004143">
    <property type="term" value="F:ATP-dependent diacylglycerol kinase activity"/>
    <property type="evidence" value="ECO:0007669"/>
    <property type="project" value="TreeGrafter"/>
</dbReference>
<dbReference type="PANTHER" id="PTHR12358">
    <property type="entry name" value="SPHINGOSINE KINASE"/>
    <property type="match status" value="1"/>
</dbReference>
<evidence type="ECO:0000256" key="4">
    <source>
        <dbReference type="ARBA" id="ARBA00022679"/>
    </source>
</evidence>
<keyword evidence="9" id="KW-0460">Magnesium</keyword>
<comment type="similarity">
    <text evidence="2">Belongs to the diacylglycerol/lipid kinase family.</text>
</comment>
<comment type="cofactor">
    <cofactor evidence="1">
        <name>Mg(2+)</name>
        <dbReference type="ChEBI" id="CHEBI:18420"/>
    </cofactor>
</comment>
<dbReference type="SMART" id="SM00046">
    <property type="entry name" value="DAGKc"/>
    <property type="match status" value="1"/>
</dbReference>
<dbReference type="GO" id="GO:0005524">
    <property type="term" value="F:ATP binding"/>
    <property type="evidence" value="ECO:0007669"/>
    <property type="project" value="UniProtKB-KW"/>
</dbReference>
<dbReference type="Proteomes" id="UP000295328">
    <property type="component" value="Unassembled WGS sequence"/>
</dbReference>
<dbReference type="PANTHER" id="PTHR12358:SF106">
    <property type="entry name" value="LIPID KINASE YEGS"/>
    <property type="match status" value="1"/>
</dbReference>
<evidence type="ECO:0000256" key="5">
    <source>
        <dbReference type="ARBA" id="ARBA00022723"/>
    </source>
</evidence>
<evidence type="ECO:0000256" key="8">
    <source>
        <dbReference type="ARBA" id="ARBA00022840"/>
    </source>
</evidence>
<evidence type="ECO:0000256" key="6">
    <source>
        <dbReference type="ARBA" id="ARBA00022741"/>
    </source>
</evidence>
<dbReference type="PROSITE" id="PS50146">
    <property type="entry name" value="DAGK"/>
    <property type="match status" value="1"/>
</dbReference>
<keyword evidence="7 14" id="KW-0418">Kinase</keyword>
<keyword evidence="15" id="KW-1185">Reference proteome</keyword>
<keyword evidence="10" id="KW-0443">Lipid metabolism</keyword>
<dbReference type="InterPro" id="IPR005218">
    <property type="entry name" value="Diacylglycerol/lipid_kinase"/>
</dbReference>
<dbReference type="GO" id="GO:0005886">
    <property type="term" value="C:plasma membrane"/>
    <property type="evidence" value="ECO:0007669"/>
    <property type="project" value="TreeGrafter"/>
</dbReference>
<feature type="domain" description="DAGKc" evidence="13">
    <location>
        <begin position="2"/>
        <end position="136"/>
    </location>
</feature>
<reference evidence="14 15" key="1">
    <citation type="submission" date="2019-01" db="EMBL/GenBank/DDBJ databases">
        <title>Draft genome sequences of the type strains of six Macrococcus species.</title>
        <authorList>
            <person name="Mazhar S."/>
            <person name="Altermann E."/>
            <person name="Hill C."/>
            <person name="Mcauliffe O."/>
        </authorList>
    </citation>
    <scope>NUCLEOTIDE SEQUENCE [LARGE SCALE GENOMIC DNA]</scope>
    <source>
        <strain evidence="14 15">CCM4809</strain>
    </source>
</reference>
<keyword evidence="11" id="KW-0594">Phospholipid biosynthesis</keyword>
<dbReference type="Gene3D" id="3.40.50.10330">
    <property type="entry name" value="Probable inorganic polyphosphate/atp-NAD kinase, domain 1"/>
    <property type="match status" value="1"/>
</dbReference>
<organism evidence="14 15">
    <name type="scientific">Macrococcus hajekii</name>
    <dbReference type="NCBI Taxonomy" id="198482"/>
    <lineage>
        <taxon>Bacteria</taxon>
        <taxon>Bacillati</taxon>
        <taxon>Bacillota</taxon>
        <taxon>Bacilli</taxon>
        <taxon>Bacillales</taxon>
        <taxon>Staphylococcaceae</taxon>
        <taxon>Macrococcus</taxon>
    </lineage>
</organism>
<dbReference type="NCBIfam" id="TIGR00147">
    <property type="entry name" value="YegS/Rv2252/BmrU family lipid kinase"/>
    <property type="match status" value="1"/>
</dbReference>
<dbReference type="SUPFAM" id="SSF111331">
    <property type="entry name" value="NAD kinase/diacylglycerol kinase-like"/>
    <property type="match status" value="1"/>
</dbReference>
<protein>
    <submittedName>
        <fullName evidence="14">Diacylglycerol kinase family lipid kinase</fullName>
    </submittedName>
</protein>
<evidence type="ECO:0000256" key="1">
    <source>
        <dbReference type="ARBA" id="ARBA00001946"/>
    </source>
</evidence>
<evidence type="ECO:0000256" key="7">
    <source>
        <dbReference type="ARBA" id="ARBA00022777"/>
    </source>
</evidence>
<dbReference type="RefSeq" id="WP_133430224.1">
    <property type="nucleotide sequence ID" value="NZ_BMCC01000001.1"/>
</dbReference>
<dbReference type="InterPro" id="IPR045540">
    <property type="entry name" value="YegS/DAGK_C"/>
</dbReference>
<dbReference type="InterPro" id="IPR016064">
    <property type="entry name" value="NAD/diacylglycerol_kinase_sf"/>
</dbReference>
<comment type="caution">
    <text evidence="14">The sequence shown here is derived from an EMBL/GenBank/DDBJ whole genome shotgun (WGS) entry which is preliminary data.</text>
</comment>
<dbReference type="OrthoDB" id="142078at2"/>
<dbReference type="InterPro" id="IPR050187">
    <property type="entry name" value="Lipid_Phosphate_FormReg"/>
</dbReference>
<evidence type="ECO:0000313" key="14">
    <source>
        <dbReference type="EMBL" id="TDM01503.1"/>
    </source>
</evidence>
<accession>A0A4R6BIM7</accession>
<name>A0A4R6BIM7_9STAP</name>